<dbReference type="Proteomes" id="UP000295345">
    <property type="component" value="Unassembled WGS sequence"/>
</dbReference>
<evidence type="ECO:0000313" key="2">
    <source>
        <dbReference type="Proteomes" id="UP000295345"/>
    </source>
</evidence>
<sequence>MPLSRASAAPGAHTVSNQVYAGYQGWFNTPGDGSPRNSWRHWANGSTPAPGNQTFELYPDVTAYPAATLATTGYAALGNGQPARLFSSYPTAVVDQHFSWMAEYGIDGAALQRFGSDLLDPVTRQNRDTITDRVRDAAERADRGFYVEYDISGLTDANVERTLRDDWAGTITGTLDLTSSPSYAHEDGRPVVGIFGFGFHDRPGTAEVSLRIVEWFQDQGAYVIGAVPGGWRTGASNTKPGFEPVYRAVDMLSPWLVGNVGDLLPRFRADRAELDGRGQAYQPVIYPGFAWSNWNGGTRNQIPRANGDFMWSQAVAVREAGIPQAFIAMFDEYDEATAIAPAASDSSMAPTNQYFQTLGADGRYLSPDFYLRLSAAASRMITGDTPLVRTVPVPASEGPVFLRTGAELPQDAQPTWTDTIGPGGSANVTGTGGGAPTMGTVTGADRRTGQSALRIQGSAPATGHSHAYFQAFDVTIPVTSATRLSYDFLPRNENGRHVSVDLVMTDGTTLRDSAATTTTGVDMHPGAAKGTVGSWSTVQSLFGPALAGRTIDTVLIGYDRNGAAGGFEAFVDNLTISTG</sequence>
<dbReference type="AlphaFoldDB" id="A0A4R4SHX7"/>
<keyword evidence="2" id="KW-1185">Reference proteome</keyword>
<protein>
    <submittedName>
        <fullName evidence="1">Xylosidase</fullName>
    </submittedName>
</protein>
<organism evidence="1 2">
    <name type="scientific">Streptomyces hainanensis</name>
    <dbReference type="NCBI Taxonomy" id="402648"/>
    <lineage>
        <taxon>Bacteria</taxon>
        <taxon>Bacillati</taxon>
        <taxon>Actinomycetota</taxon>
        <taxon>Actinomycetes</taxon>
        <taxon>Kitasatosporales</taxon>
        <taxon>Streptomycetaceae</taxon>
        <taxon>Streptomyces</taxon>
    </lineage>
</organism>
<dbReference type="EMBL" id="SMKI01000584">
    <property type="protein sequence ID" value="TDC63107.1"/>
    <property type="molecule type" value="Genomic_DNA"/>
</dbReference>
<proteinExistence type="predicted"/>
<dbReference type="OrthoDB" id="9783748at2"/>
<dbReference type="Gene3D" id="3.20.20.80">
    <property type="entry name" value="Glycosidases"/>
    <property type="match status" value="1"/>
</dbReference>
<dbReference type="CDD" id="cd11576">
    <property type="entry name" value="GH99_GH71_like_2"/>
    <property type="match status" value="1"/>
</dbReference>
<gene>
    <name evidence="1" type="ORF">E1283_32940</name>
</gene>
<reference evidence="1 2" key="1">
    <citation type="submission" date="2019-03" db="EMBL/GenBank/DDBJ databases">
        <title>Draft genome sequences of novel Actinobacteria.</title>
        <authorList>
            <person name="Sahin N."/>
            <person name="Ay H."/>
            <person name="Saygin H."/>
        </authorList>
    </citation>
    <scope>NUCLEOTIDE SEQUENCE [LARGE SCALE GENOMIC DNA]</scope>
    <source>
        <strain evidence="1 2">DSM 41900</strain>
    </source>
</reference>
<name>A0A4R4SHX7_9ACTN</name>
<comment type="caution">
    <text evidence="1">The sequence shown here is derived from an EMBL/GenBank/DDBJ whole genome shotgun (WGS) entry which is preliminary data.</text>
</comment>
<evidence type="ECO:0000313" key="1">
    <source>
        <dbReference type="EMBL" id="TDC63107.1"/>
    </source>
</evidence>
<accession>A0A4R4SHX7</accession>